<gene>
    <name evidence="1" type="ORF">F7R09_00005</name>
</gene>
<name>A0A643DIJ4_PSEVA</name>
<evidence type="ECO:0000313" key="1">
    <source>
        <dbReference type="EMBL" id="KAB0499585.1"/>
    </source>
</evidence>
<accession>A0A643DIJ4</accession>
<organism evidence="1">
    <name type="scientific">Pseudomonas vancouverensis</name>
    <dbReference type="NCBI Taxonomy" id="95300"/>
    <lineage>
        <taxon>Bacteria</taxon>
        <taxon>Pseudomonadati</taxon>
        <taxon>Pseudomonadota</taxon>
        <taxon>Gammaproteobacteria</taxon>
        <taxon>Pseudomonadales</taxon>
        <taxon>Pseudomonadaceae</taxon>
        <taxon>Pseudomonas</taxon>
    </lineage>
</organism>
<proteinExistence type="predicted"/>
<reference evidence="1" key="1">
    <citation type="submission" date="2019-09" db="EMBL/GenBank/DDBJ databases">
        <title>Draft genome sequences of 48 bacterial type strains from the CCUG.</title>
        <authorList>
            <person name="Tunovic T."/>
            <person name="Pineiro-Iglesias B."/>
            <person name="Unosson C."/>
            <person name="Inganas E."/>
            <person name="Ohlen M."/>
            <person name="Cardew S."/>
            <person name="Jensie-Markopoulos S."/>
            <person name="Salva-Serra F."/>
            <person name="Jaen-Luchoro D."/>
            <person name="Karlsson R."/>
            <person name="Svensson-Stadler L."/>
            <person name="Chun J."/>
            <person name="Moore E."/>
        </authorList>
    </citation>
    <scope>NUCLEOTIDE SEQUENCE</scope>
    <source>
        <strain evidence="1">CCUG 49675</strain>
    </source>
</reference>
<feature type="non-terminal residue" evidence="1">
    <location>
        <position position="69"/>
    </location>
</feature>
<sequence>MIVYISVAAVTAAYGSALTAGHFFKRLYGPDTWLTGVRGHGGHFSASQLRRETHHALGHERYHEPERRV</sequence>
<dbReference type="AlphaFoldDB" id="A0A643DIJ4"/>
<dbReference type="EMBL" id="VZPU01000001">
    <property type="protein sequence ID" value="KAB0499585.1"/>
    <property type="molecule type" value="Genomic_DNA"/>
</dbReference>
<comment type="caution">
    <text evidence="1">The sequence shown here is derived from an EMBL/GenBank/DDBJ whole genome shotgun (WGS) entry which is preliminary data.</text>
</comment>
<protein>
    <submittedName>
        <fullName evidence="1">Uncharacterized protein</fullName>
    </submittedName>
</protein>